<dbReference type="Pfam" id="PF04214">
    <property type="entry name" value="DUF411"/>
    <property type="match status" value="1"/>
</dbReference>
<accession>A0A382G9G7</accession>
<name>A0A382G9G7_9ZZZZ</name>
<evidence type="ECO:0008006" key="2">
    <source>
        <dbReference type="Google" id="ProtNLM"/>
    </source>
</evidence>
<gene>
    <name evidence="1" type="ORF">METZ01_LOCUS224061</name>
</gene>
<protein>
    <recommendedName>
        <fullName evidence="2">DUF411 domain-containing protein</fullName>
    </recommendedName>
</protein>
<evidence type="ECO:0000313" key="1">
    <source>
        <dbReference type="EMBL" id="SVB71207.1"/>
    </source>
</evidence>
<reference evidence="1" key="1">
    <citation type="submission" date="2018-05" db="EMBL/GenBank/DDBJ databases">
        <authorList>
            <person name="Lanie J.A."/>
            <person name="Ng W.-L."/>
            <person name="Kazmierczak K.M."/>
            <person name="Andrzejewski T.M."/>
            <person name="Davidsen T.M."/>
            <person name="Wayne K.J."/>
            <person name="Tettelin H."/>
            <person name="Glass J.I."/>
            <person name="Rusch D."/>
            <person name="Podicherti R."/>
            <person name="Tsui H.-C.T."/>
            <person name="Winkler M.E."/>
        </authorList>
    </citation>
    <scope>NUCLEOTIDE SEQUENCE</scope>
</reference>
<sequence>MIFKQKILVSFIFIIISLSLQAQQKNQMYKNPGCMCCDKWVKHMNENGFDLGITPSKKMKELKIALGIPEEVRGCHTTVIDGIIVEGHVPADLVHKILKERPDGIVGISVPGMPVGSPGMEGSYKEDYPVVVFDSNGRIQLYEMR</sequence>
<proteinExistence type="predicted"/>
<dbReference type="InterPro" id="IPR007332">
    <property type="entry name" value="DUF411"/>
</dbReference>
<dbReference type="AlphaFoldDB" id="A0A382G9G7"/>
<dbReference type="EMBL" id="UINC01054005">
    <property type="protein sequence ID" value="SVB71207.1"/>
    <property type="molecule type" value="Genomic_DNA"/>
</dbReference>
<organism evidence="1">
    <name type="scientific">marine metagenome</name>
    <dbReference type="NCBI Taxonomy" id="408172"/>
    <lineage>
        <taxon>unclassified sequences</taxon>
        <taxon>metagenomes</taxon>
        <taxon>ecological metagenomes</taxon>
    </lineage>
</organism>